<dbReference type="AlphaFoldDB" id="X1MTF2"/>
<accession>X1MTF2</accession>
<name>X1MTF2_9ZZZZ</name>
<proteinExistence type="predicted"/>
<sequence>RRFEIAGFGIPRKGDKQHSSFSTVEIAILGVEEMGIPQGFEKAKASFHFPAIDVVATLGQFGDDRFENHAVFFNVYFTVFSTSHPHFVSRSDITKIEWTLKKSTTSLMESDTPPVVLDGVRPIGEIWVEPTPTRSVAVDR</sequence>
<organism evidence="1">
    <name type="scientific">marine sediment metagenome</name>
    <dbReference type="NCBI Taxonomy" id="412755"/>
    <lineage>
        <taxon>unclassified sequences</taxon>
        <taxon>metagenomes</taxon>
        <taxon>ecological metagenomes</taxon>
    </lineage>
</organism>
<protein>
    <submittedName>
        <fullName evidence="1">Uncharacterized protein</fullName>
    </submittedName>
</protein>
<comment type="caution">
    <text evidence="1">The sequence shown here is derived from an EMBL/GenBank/DDBJ whole genome shotgun (WGS) entry which is preliminary data.</text>
</comment>
<dbReference type="EMBL" id="BARV01024557">
    <property type="protein sequence ID" value="GAI34548.1"/>
    <property type="molecule type" value="Genomic_DNA"/>
</dbReference>
<feature type="non-terminal residue" evidence="1">
    <location>
        <position position="1"/>
    </location>
</feature>
<reference evidence="1" key="1">
    <citation type="journal article" date="2014" name="Front. Microbiol.">
        <title>High frequency of phylogenetically diverse reductive dehalogenase-homologous genes in deep subseafloor sedimentary metagenomes.</title>
        <authorList>
            <person name="Kawai M."/>
            <person name="Futagami T."/>
            <person name="Toyoda A."/>
            <person name="Takaki Y."/>
            <person name="Nishi S."/>
            <person name="Hori S."/>
            <person name="Arai W."/>
            <person name="Tsubouchi T."/>
            <person name="Morono Y."/>
            <person name="Uchiyama I."/>
            <person name="Ito T."/>
            <person name="Fujiyama A."/>
            <person name="Inagaki F."/>
            <person name="Takami H."/>
        </authorList>
    </citation>
    <scope>NUCLEOTIDE SEQUENCE</scope>
    <source>
        <strain evidence="1">Expedition CK06-06</strain>
    </source>
</reference>
<gene>
    <name evidence="1" type="ORF">S06H3_40060</name>
</gene>
<evidence type="ECO:0000313" key="1">
    <source>
        <dbReference type="EMBL" id="GAI34548.1"/>
    </source>
</evidence>